<name>A0A0F9I3G8_9ZZZZ</name>
<organism evidence="1">
    <name type="scientific">marine sediment metagenome</name>
    <dbReference type="NCBI Taxonomy" id="412755"/>
    <lineage>
        <taxon>unclassified sequences</taxon>
        <taxon>metagenomes</taxon>
        <taxon>ecological metagenomes</taxon>
    </lineage>
</organism>
<comment type="caution">
    <text evidence="1">The sequence shown here is derived from an EMBL/GenBank/DDBJ whole genome shotgun (WGS) entry which is preliminary data.</text>
</comment>
<feature type="non-terminal residue" evidence="1">
    <location>
        <position position="23"/>
    </location>
</feature>
<dbReference type="AlphaFoldDB" id="A0A0F9I3G8"/>
<evidence type="ECO:0000313" key="1">
    <source>
        <dbReference type="EMBL" id="KKL81942.1"/>
    </source>
</evidence>
<proteinExistence type="predicted"/>
<protein>
    <submittedName>
        <fullName evidence="1">Uncharacterized protein</fullName>
    </submittedName>
</protein>
<sequence>MKVIIKEVKREYDGIFKVDKVIL</sequence>
<dbReference type="EMBL" id="LAZR01022417">
    <property type="protein sequence ID" value="KKL81942.1"/>
    <property type="molecule type" value="Genomic_DNA"/>
</dbReference>
<reference evidence="1" key="1">
    <citation type="journal article" date="2015" name="Nature">
        <title>Complex archaea that bridge the gap between prokaryotes and eukaryotes.</title>
        <authorList>
            <person name="Spang A."/>
            <person name="Saw J.H."/>
            <person name="Jorgensen S.L."/>
            <person name="Zaremba-Niedzwiedzka K."/>
            <person name="Martijn J."/>
            <person name="Lind A.E."/>
            <person name="van Eijk R."/>
            <person name="Schleper C."/>
            <person name="Guy L."/>
            <person name="Ettema T.J."/>
        </authorList>
    </citation>
    <scope>NUCLEOTIDE SEQUENCE</scope>
</reference>
<accession>A0A0F9I3G8</accession>
<gene>
    <name evidence="1" type="ORF">LCGC14_1989740</name>
</gene>